<feature type="transmembrane region" description="Helical" evidence="5">
    <location>
        <begin position="725"/>
        <end position="744"/>
    </location>
</feature>
<evidence type="ECO:0000313" key="7">
    <source>
        <dbReference type="EMBL" id="KAB1638818.1"/>
    </source>
</evidence>
<comment type="subcellular location">
    <subcellularLocation>
        <location evidence="1">Membrane</location>
        <topology evidence="1">Multi-pass membrane protein</topology>
    </subcellularLocation>
</comment>
<protein>
    <submittedName>
        <fullName evidence="7">YhgE/Pip domain-containing protein</fullName>
    </submittedName>
</protein>
<dbReference type="InterPro" id="IPR011049">
    <property type="entry name" value="Serralysin-like_metalloprot_C"/>
</dbReference>
<evidence type="ECO:0000256" key="3">
    <source>
        <dbReference type="ARBA" id="ARBA00022989"/>
    </source>
</evidence>
<dbReference type="InterPro" id="IPR023908">
    <property type="entry name" value="xxxLxxG_rpt"/>
</dbReference>
<dbReference type="Pfam" id="PF12698">
    <property type="entry name" value="ABC2_membrane_3"/>
    <property type="match status" value="1"/>
</dbReference>
<dbReference type="EMBL" id="WBJX01000001">
    <property type="protein sequence ID" value="KAB1638818.1"/>
    <property type="molecule type" value="Genomic_DNA"/>
</dbReference>
<feature type="transmembrane region" description="Helical" evidence="5">
    <location>
        <begin position="781"/>
        <end position="802"/>
    </location>
</feature>
<evidence type="ECO:0000256" key="4">
    <source>
        <dbReference type="ARBA" id="ARBA00023136"/>
    </source>
</evidence>
<dbReference type="PANTHER" id="PTHR43077">
    <property type="entry name" value="TRANSPORT PERMEASE YVFS-RELATED"/>
    <property type="match status" value="1"/>
</dbReference>
<keyword evidence="4 5" id="KW-0472">Membrane</keyword>
<comment type="caution">
    <text evidence="7">The sequence shown here is derived from an EMBL/GenBank/DDBJ whole genome shotgun (WGS) entry which is preliminary data.</text>
</comment>
<dbReference type="PANTHER" id="PTHR43077:SF5">
    <property type="entry name" value="PHAGE INFECTION PROTEIN"/>
    <property type="match status" value="1"/>
</dbReference>
<dbReference type="NCBIfam" id="TIGR03057">
    <property type="entry name" value="xxxLxxG_by_4"/>
    <property type="match status" value="7"/>
</dbReference>
<evidence type="ECO:0000256" key="5">
    <source>
        <dbReference type="SAM" id="Phobius"/>
    </source>
</evidence>
<dbReference type="InterPro" id="IPR013525">
    <property type="entry name" value="ABC2_TM"/>
</dbReference>
<feature type="transmembrane region" description="Helical" evidence="5">
    <location>
        <begin position="618"/>
        <end position="643"/>
    </location>
</feature>
<dbReference type="NCBIfam" id="TIGR03062">
    <property type="entry name" value="pip_yhgE_Cterm"/>
    <property type="match status" value="1"/>
</dbReference>
<organism evidence="7 8">
    <name type="scientific">Pseudoclavibacter terrae</name>
    <dbReference type="NCBI Taxonomy" id="1530195"/>
    <lineage>
        <taxon>Bacteria</taxon>
        <taxon>Bacillati</taxon>
        <taxon>Actinomycetota</taxon>
        <taxon>Actinomycetes</taxon>
        <taxon>Micrococcales</taxon>
        <taxon>Microbacteriaceae</taxon>
        <taxon>Pseudoclavibacter</taxon>
    </lineage>
</organism>
<feature type="transmembrane region" description="Helical" evidence="5">
    <location>
        <begin position="664"/>
        <end position="683"/>
    </location>
</feature>
<dbReference type="SUPFAM" id="SSF101967">
    <property type="entry name" value="Adhesin YadA, collagen-binding domain"/>
    <property type="match status" value="1"/>
</dbReference>
<name>A0A7J5B3S2_9MICO</name>
<keyword evidence="3 5" id="KW-1133">Transmembrane helix</keyword>
<feature type="transmembrane region" description="Helical" evidence="5">
    <location>
        <begin position="695"/>
        <end position="718"/>
    </location>
</feature>
<evidence type="ECO:0000259" key="6">
    <source>
        <dbReference type="Pfam" id="PF12698"/>
    </source>
</evidence>
<keyword evidence="8" id="KW-1185">Reference proteome</keyword>
<dbReference type="Gene3D" id="3.40.1710.10">
    <property type="entry name" value="abc type-2 transporter like domain"/>
    <property type="match status" value="1"/>
</dbReference>
<gene>
    <name evidence="7" type="ORF">F8O03_00185</name>
</gene>
<dbReference type="GO" id="GO:0016020">
    <property type="term" value="C:membrane"/>
    <property type="evidence" value="ECO:0007669"/>
    <property type="project" value="UniProtKB-SubCell"/>
</dbReference>
<dbReference type="AlphaFoldDB" id="A0A7J5B3S2"/>
<dbReference type="GO" id="GO:0140359">
    <property type="term" value="F:ABC-type transporter activity"/>
    <property type="evidence" value="ECO:0007669"/>
    <property type="project" value="InterPro"/>
</dbReference>
<keyword evidence="2 5" id="KW-0812">Transmembrane</keyword>
<dbReference type="Gene3D" id="1.10.287.950">
    <property type="entry name" value="Methyl-accepting chemotaxis protein"/>
    <property type="match status" value="1"/>
</dbReference>
<dbReference type="Proteomes" id="UP000490386">
    <property type="component" value="Unassembled WGS sequence"/>
</dbReference>
<proteinExistence type="predicted"/>
<feature type="domain" description="ABC-2 type transporter transmembrane" evidence="6">
    <location>
        <begin position="579"/>
        <end position="797"/>
    </location>
</feature>
<dbReference type="InterPro" id="IPR051328">
    <property type="entry name" value="T7SS_ABC-Transporter"/>
</dbReference>
<sequence length="826" mass="82924">MRSFSLPAFVRSHRRTLIVIVGIALIPLIYAGSLIWSNEDPTHRLDHINAAIVNSDQAATPATTTDGEPADPVDLGATLTEKLVDSTESNNFSWHEMSADQAQSELESGKVLAVLDIPAGFSAAAVSAGGDDPLDAAIARLSITTNDGANIIVGNIASTVGTTVADELATEVSDEYLRNVYVGFNDIHESVSEAADGATELNDGAEQARTGSGQLVVGLGQLREGGLSLADGSATLADGASQVDAGVQQLNAGLVTANSGAQTLSSGAASANSGAQQLNTGAATANAGAQELSTKLAEASSGAQLLSDGLAELNSKTSGLPANITTLTTGATTLDAGATALAGGLETAVASSRELNDGAVALAAGAGDLSSGIDSLLANYDSLSDAQRKELLTQLSTAGQTLGSKSGELSAGTSALVGDAAAGTGLSYLQAKSTELAAGATQLSDGVSPLSGNVDELVAAVSTVSSKSAELATGVEQLSTGASTLATGTQSLADGTSTLATGTQSLADGASSLATGTQTLADGASTLAQSTPKLASGASELSSGATTLADGTADAESGGAELNDGITQLADGSKTLADGLDDGVSDIPSYTDAQADHLAGVTSTPVEITKTRLNEVPAYGYGLAPYFMTLGLWVGALAFYLMFPPLRERLVLGRQPAIVVALRSFAPGALLGAAQSLLMLTIVRFGLGLEPADMLGLVALALLTSVTFVAVNQAFNALLGPPGRFLALIMIVLQLSSAGGTYPVETAPAFFQLIHSWLPLNYAVTAFRSLVAGGPIGIGEAYGMLTVWLVAALALTTLSIVIKRRRERLKPAVAPAAARIPEASAV</sequence>
<dbReference type="OrthoDB" id="9811483at2"/>
<evidence type="ECO:0000256" key="2">
    <source>
        <dbReference type="ARBA" id="ARBA00022692"/>
    </source>
</evidence>
<dbReference type="InterPro" id="IPR017500">
    <property type="entry name" value="Phage_infect_YhgE_N"/>
</dbReference>
<evidence type="ECO:0000256" key="1">
    <source>
        <dbReference type="ARBA" id="ARBA00004141"/>
    </source>
</evidence>
<dbReference type="InterPro" id="IPR017501">
    <property type="entry name" value="Phage_infect_YhgE_C"/>
</dbReference>
<dbReference type="RefSeq" id="WP_151421875.1">
    <property type="nucleotide sequence ID" value="NZ_WBJX01000001.1"/>
</dbReference>
<accession>A0A7J5B3S2</accession>
<evidence type="ECO:0000313" key="8">
    <source>
        <dbReference type="Proteomes" id="UP000490386"/>
    </source>
</evidence>
<reference evidence="7 8" key="1">
    <citation type="submission" date="2019-09" db="EMBL/GenBank/DDBJ databases">
        <title>Phylogeny of genus Pseudoclavibacter and closely related genus.</title>
        <authorList>
            <person name="Li Y."/>
        </authorList>
    </citation>
    <scope>NUCLEOTIDE SEQUENCE [LARGE SCALE GENOMIC DNA]</scope>
    <source>
        <strain evidence="7 8">THG-MD12</strain>
    </source>
</reference>
<dbReference type="NCBIfam" id="TIGR03061">
    <property type="entry name" value="pip_yhgE_Nterm"/>
    <property type="match status" value="1"/>
</dbReference>